<evidence type="ECO:0000259" key="9">
    <source>
        <dbReference type="Pfam" id="PF01850"/>
    </source>
</evidence>
<evidence type="ECO:0000256" key="1">
    <source>
        <dbReference type="ARBA" id="ARBA00001946"/>
    </source>
</evidence>
<keyword evidence="11" id="KW-1185">Reference proteome</keyword>
<reference evidence="10 11" key="2">
    <citation type="submission" date="2012-02" db="EMBL/GenBank/DDBJ databases">
        <title>Improved High-Quality Draft sequence of Desulfobacter postgatei 2ac9.</title>
        <authorList>
            <consortium name="US DOE Joint Genome Institute"/>
            <person name="Lucas S."/>
            <person name="Han J."/>
            <person name="Lapidus A."/>
            <person name="Cheng J.-F."/>
            <person name="Goodwin L."/>
            <person name="Pitluck S."/>
            <person name="Peters L."/>
            <person name="Ovchinnikova G."/>
            <person name="Held B."/>
            <person name="Detter J.C."/>
            <person name="Han C."/>
            <person name="Tapia R."/>
            <person name="Land M."/>
            <person name="Hauser L."/>
            <person name="Kyrpides N."/>
            <person name="Ivanova N."/>
            <person name="Pagani I."/>
            <person name="Orellana R."/>
            <person name="Lovley D."/>
            <person name="Woyke T."/>
        </authorList>
    </citation>
    <scope>NUCLEOTIDE SEQUENCE [LARGE SCALE GENOMIC DNA]</scope>
    <source>
        <strain evidence="10 11">2ac9</strain>
    </source>
</reference>
<dbReference type="InterPro" id="IPR029060">
    <property type="entry name" value="PIN-like_dom_sf"/>
</dbReference>
<dbReference type="EMBL" id="CM001488">
    <property type="protein sequence ID" value="EIM65125.1"/>
    <property type="molecule type" value="Genomic_DNA"/>
</dbReference>
<evidence type="ECO:0000256" key="8">
    <source>
        <dbReference type="HAMAP-Rule" id="MF_00265"/>
    </source>
</evidence>
<evidence type="ECO:0000256" key="5">
    <source>
        <dbReference type="ARBA" id="ARBA00022801"/>
    </source>
</evidence>
<feature type="binding site" evidence="8">
    <location>
        <position position="5"/>
    </location>
    <ligand>
        <name>Mg(2+)</name>
        <dbReference type="ChEBI" id="CHEBI:18420"/>
    </ligand>
</feature>
<keyword evidence="6 8" id="KW-0460">Magnesium</keyword>
<evidence type="ECO:0000256" key="6">
    <source>
        <dbReference type="ARBA" id="ARBA00022842"/>
    </source>
</evidence>
<dbReference type="GO" id="GO:0004540">
    <property type="term" value="F:RNA nuclease activity"/>
    <property type="evidence" value="ECO:0007669"/>
    <property type="project" value="InterPro"/>
</dbReference>
<dbReference type="Proteomes" id="UP000005778">
    <property type="component" value="Chromosome"/>
</dbReference>
<comment type="similarity">
    <text evidence="7 8">Belongs to the PINc/VapC protein family.</text>
</comment>
<evidence type="ECO:0000256" key="2">
    <source>
        <dbReference type="ARBA" id="ARBA00022649"/>
    </source>
</evidence>
<accession>I5B6L2</accession>
<comment type="function">
    <text evidence="8">Toxic component of a toxin-antitoxin (TA) system. An RNase.</text>
</comment>
<dbReference type="Pfam" id="PF01850">
    <property type="entry name" value="PIN"/>
    <property type="match status" value="1"/>
</dbReference>
<organism evidence="10 11">
    <name type="scientific">Desulfobacter postgatei 2ac9</name>
    <dbReference type="NCBI Taxonomy" id="879212"/>
    <lineage>
        <taxon>Bacteria</taxon>
        <taxon>Pseudomonadati</taxon>
        <taxon>Thermodesulfobacteriota</taxon>
        <taxon>Desulfobacteria</taxon>
        <taxon>Desulfobacterales</taxon>
        <taxon>Desulfobacteraceae</taxon>
        <taxon>Desulfobacter</taxon>
    </lineage>
</organism>
<dbReference type="SUPFAM" id="SSF88723">
    <property type="entry name" value="PIN domain-like"/>
    <property type="match status" value="1"/>
</dbReference>
<dbReference type="InterPro" id="IPR050556">
    <property type="entry name" value="Type_II_TA_system_RNase"/>
</dbReference>
<proteinExistence type="inferred from homology"/>
<dbReference type="RefSeq" id="WP_004074985.1">
    <property type="nucleotide sequence ID" value="NZ_CM001488.1"/>
</dbReference>
<feature type="binding site" evidence="8">
    <location>
        <position position="104"/>
    </location>
    <ligand>
        <name>Mg(2+)</name>
        <dbReference type="ChEBI" id="CHEBI:18420"/>
    </ligand>
</feature>
<keyword evidence="3 8" id="KW-0540">Nuclease</keyword>
<dbReference type="HOGENOM" id="CLU_118482_8_2_7"/>
<sequence length="140" mass="15617">MILLDTNVLSELMRPNPNNGVVAWIDALPDDDVWISAITVGEIRLGLALLPQGGRRQTLSGLAEEMFQEEFFEKCLPFDYQAAEVYAQIVSSRSRQGRPITVEDAQIAAIALSSDLELSTRNVKDFLGIEELKLVNPWEL</sequence>
<dbReference type="AlphaFoldDB" id="I5B6L2"/>
<keyword evidence="4 8" id="KW-0479">Metal-binding</keyword>
<dbReference type="HAMAP" id="MF_00265">
    <property type="entry name" value="VapC_Nob1"/>
    <property type="match status" value="1"/>
</dbReference>
<dbReference type="GO" id="GO:0016787">
    <property type="term" value="F:hydrolase activity"/>
    <property type="evidence" value="ECO:0007669"/>
    <property type="project" value="UniProtKB-KW"/>
</dbReference>
<dbReference type="eggNOG" id="COG1487">
    <property type="taxonomic scope" value="Bacteria"/>
</dbReference>
<dbReference type="InterPro" id="IPR022907">
    <property type="entry name" value="VapC_family"/>
</dbReference>
<dbReference type="Gene3D" id="3.40.50.1010">
    <property type="entry name" value="5'-nuclease"/>
    <property type="match status" value="1"/>
</dbReference>
<dbReference type="STRING" id="879212.DespoDRAFT_03354"/>
<feature type="domain" description="PIN" evidence="9">
    <location>
        <begin position="2"/>
        <end position="122"/>
    </location>
</feature>
<dbReference type="OrthoDB" id="9804823at2"/>
<evidence type="ECO:0000256" key="3">
    <source>
        <dbReference type="ARBA" id="ARBA00022722"/>
    </source>
</evidence>
<name>I5B6L2_9BACT</name>
<protein>
    <recommendedName>
        <fullName evidence="8">Ribonuclease VapC</fullName>
        <shortName evidence="8">RNase VapC</shortName>
        <ecNumber evidence="8">3.1.-.-</ecNumber>
    </recommendedName>
    <alternativeName>
        <fullName evidence="8">Toxin VapC</fullName>
    </alternativeName>
</protein>
<dbReference type="PANTHER" id="PTHR33653:SF1">
    <property type="entry name" value="RIBONUCLEASE VAPC2"/>
    <property type="match status" value="1"/>
</dbReference>
<dbReference type="EC" id="3.1.-.-" evidence="8"/>
<keyword evidence="5 8" id="KW-0378">Hydrolase</keyword>
<comment type="cofactor">
    <cofactor evidence="1 8">
        <name>Mg(2+)</name>
        <dbReference type="ChEBI" id="CHEBI:18420"/>
    </cofactor>
</comment>
<keyword evidence="2 8" id="KW-1277">Toxin-antitoxin system</keyword>
<evidence type="ECO:0000256" key="7">
    <source>
        <dbReference type="ARBA" id="ARBA00038093"/>
    </source>
</evidence>
<dbReference type="InterPro" id="IPR002716">
    <property type="entry name" value="PIN_dom"/>
</dbReference>
<gene>
    <name evidence="8" type="primary">vapC</name>
    <name evidence="10" type="ORF">DespoDRAFT_03354</name>
</gene>
<evidence type="ECO:0000313" key="11">
    <source>
        <dbReference type="Proteomes" id="UP000005778"/>
    </source>
</evidence>
<evidence type="ECO:0000256" key="4">
    <source>
        <dbReference type="ARBA" id="ARBA00022723"/>
    </source>
</evidence>
<dbReference type="CDD" id="cd18731">
    <property type="entry name" value="PIN_NgFitB-like"/>
    <property type="match status" value="1"/>
</dbReference>
<dbReference type="PANTHER" id="PTHR33653">
    <property type="entry name" value="RIBONUCLEASE VAPC2"/>
    <property type="match status" value="1"/>
</dbReference>
<dbReference type="GO" id="GO:0000287">
    <property type="term" value="F:magnesium ion binding"/>
    <property type="evidence" value="ECO:0007669"/>
    <property type="project" value="UniProtKB-UniRule"/>
</dbReference>
<evidence type="ECO:0000313" key="10">
    <source>
        <dbReference type="EMBL" id="EIM65125.1"/>
    </source>
</evidence>
<keyword evidence="8" id="KW-0800">Toxin</keyword>
<dbReference type="GO" id="GO:0090729">
    <property type="term" value="F:toxin activity"/>
    <property type="evidence" value="ECO:0007669"/>
    <property type="project" value="UniProtKB-KW"/>
</dbReference>
<reference evidence="10 11" key="1">
    <citation type="submission" date="2011-09" db="EMBL/GenBank/DDBJ databases">
        <authorList>
            <consortium name="US DOE Joint Genome Institute (JGI-PGF)"/>
            <person name="Lucas S."/>
            <person name="Han J."/>
            <person name="Lapidus A."/>
            <person name="Cheng J.-F."/>
            <person name="Goodwin L."/>
            <person name="Pitluck S."/>
            <person name="Peters L."/>
            <person name="Land M.L."/>
            <person name="Hauser L."/>
            <person name="Orellana R."/>
            <person name="Lovley D."/>
            <person name="Woyke T.J."/>
        </authorList>
    </citation>
    <scope>NUCLEOTIDE SEQUENCE [LARGE SCALE GENOMIC DNA]</scope>
    <source>
        <strain evidence="10 11">2ac9</strain>
    </source>
</reference>